<keyword evidence="1" id="KW-0805">Transcription regulation</keyword>
<feature type="domain" description="HTH araC/xylS-type" evidence="4">
    <location>
        <begin position="198"/>
        <end position="303"/>
    </location>
</feature>
<comment type="caution">
    <text evidence="5">The sequence shown here is derived from an EMBL/GenBank/DDBJ whole genome shotgun (WGS) entry which is preliminary data.</text>
</comment>
<dbReference type="SMART" id="SM00342">
    <property type="entry name" value="HTH_ARAC"/>
    <property type="match status" value="1"/>
</dbReference>
<evidence type="ECO:0000313" key="5">
    <source>
        <dbReference type="EMBL" id="TDQ08065.1"/>
    </source>
</evidence>
<sequence>MKTEEKGPYLFNSISELHQALGLPKPLHPLVSLVDYSTITVDTADLEKGMVFNFYKVSYKKNFKGKVKYGQSHYDFDEGGLSFVSPNQLISAGDDEADYGGFTLLFHPDFIRSYPLGKNIANYGFFSYSVSEALYLSEKEKNIITGIFKNIEMELESAIDHSSQDVMISQIELLLNYSKRFYGRQFITRKSANSDLLTKFEDLLSASVNSEKALLTGLPTVQEFADQLNVTPHYLSDMLRSLTGQNTRQHIHNRIIEKAKVMLSTTNLSIAEVAYQLGFEHPQSFNKLFKLKTKLSPVAFRQSFN</sequence>
<keyword evidence="6" id="KW-1185">Reference proteome</keyword>
<accession>A0A4R6SRT2</accession>
<dbReference type="Proteomes" id="UP000295620">
    <property type="component" value="Unassembled WGS sequence"/>
</dbReference>
<reference evidence="5 6" key="1">
    <citation type="submission" date="2019-03" db="EMBL/GenBank/DDBJ databases">
        <title>Genomic Encyclopedia of Archaeal and Bacterial Type Strains, Phase II (KMG-II): from individual species to whole genera.</title>
        <authorList>
            <person name="Goeker M."/>
        </authorList>
    </citation>
    <scope>NUCLEOTIDE SEQUENCE [LARGE SCALE GENOMIC DNA]</scope>
    <source>
        <strain evidence="5 6">DSM 19035</strain>
    </source>
</reference>
<dbReference type="InterPro" id="IPR009057">
    <property type="entry name" value="Homeodomain-like_sf"/>
</dbReference>
<dbReference type="RefSeq" id="WP_133576472.1">
    <property type="nucleotide sequence ID" value="NZ_SNYC01000005.1"/>
</dbReference>
<keyword evidence="3" id="KW-0804">Transcription</keyword>
<evidence type="ECO:0000313" key="6">
    <source>
        <dbReference type="Proteomes" id="UP000295620"/>
    </source>
</evidence>
<organism evidence="5 6">
    <name type="scientific">Pedobacter metabolipauper</name>
    <dbReference type="NCBI Taxonomy" id="425513"/>
    <lineage>
        <taxon>Bacteria</taxon>
        <taxon>Pseudomonadati</taxon>
        <taxon>Bacteroidota</taxon>
        <taxon>Sphingobacteriia</taxon>
        <taxon>Sphingobacteriales</taxon>
        <taxon>Sphingobacteriaceae</taxon>
        <taxon>Pedobacter</taxon>
    </lineage>
</organism>
<evidence type="ECO:0000256" key="2">
    <source>
        <dbReference type="ARBA" id="ARBA00023125"/>
    </source>
</evidence>
<evidence type="ECO:0000256" key="1">
    <source>
        <dbReference type="ARBA" id="ARBA00023015"/>
    </source>
</evidence>
<dbReference type="GO" id="GO:0043565">
    <property type="term" value="F:sequence-specific DNA binding"/>
    <property type="evidence" value="ECO:0007669"/>
    <property type="project" value="InterPro"/>
</dbReference>
<dbReference type="PANTHER" id="PTHR43280:SF32">
    <property type="entry name" value="TRANSCRIPTIONAL REGULATORY PROTEIN"/>
    <property type="match status" value="1"/>
</dbReference>
<dbReference type="Gene3D" id="1.10.10.60">
    <property type="entry name" value="Homeodomain-like"/>
    <property type="match status" value="1"/>
</dbReference>
<dbReference type="GO" id="GO:0003700">
    <property type="term" value="F:DNA-binding transcription factor activity"/>
    <property type="evidence" value="ECO:0007669"/>
    <property type="project" value="InterPro"/>
</dbReference>
<dbReference type="PANTHER" id="PTHR43280">
    <property type="entry name" value="ARAC-FAMILY TRANSCRIPTIONAL REGULATOR"/>
    <property type="match status" value="1"/>
</dbReference>
<evidence type="ECO:0000256" key="3">
    <source>
        <dbReference type="ARBA" id="ARBA00023163"/>
    </source>
</evidence>
<evidence type="ECO:0000259" key="4">
    <source>
        <dbReference type="PROSITE" id="PS01124"/>
    </source>
</evidence>
<dbReference type="InterPro" id="IPR018060">
    <property type="entry name" value="HTH_AraC"/>
</dbReference>
<keyword evidence="2" id="KW-0238">DNA-binding</keyword>
<dbReference type="OrthoDB" id="9816214at2"/>
<dbReference type="Pfam" id="PF12833">
    <property type="entry name" value="HTH_18"/>
    <property type="match status" value="1"/>
</dbReference>
<gene>
    <name evidence="5" type="ORF">ATK78_2566</name>
</gene>
<proteinExistence type="predicted"/>
<dbReference type="PROSITE" id="PS01124">
    <property type="entry name" value="HTH_ARAC_FAMILY_2"/>
    <property type="match status" value="1"/>
</dbReference>
<dbReference type="SUPFAM" id="SSF46689">
    <property type="entry name" value="Homeodomain-like"/>
    <property type="match status" value="1"/>
</dbReference>
<dbReference type="EMBL" id="SNYC01000005">
    <property type="protein sequence ID" value="TDQ08065.1"/>
    <property type="molecule type" value="Genomic_DNA"/>
</dbReference>
<dbReference type="AlphaFoldDB" id="A0A4R6SRT2"/>
<name>A0A4R6SRT2_9SPHI</name>
<protein>
    <submittedName>
        <fullName evidence="5">Helix-turn-helix protein</fullName>
    </submittedName>
</protein>